<dbReference type="Proteomes" id="UP000595320">
    <property type="component" value="Chromosome"/>
</dbReference>
<protein>
    <submittedName>
        <fullName evidence="1">Uncharacterized protein</fullName>
    </submittedName>
</protein>
<accession>A0A7T9UL39</accession>
<reference evidence="1 2" key="1">
    <citation type="submission" date="2021-01" db="EMBL/GenBank/DDBJ databases">
        <title>FDA dAtabase for Regulatory Grade micrObial Sequences (FDA-ARGOS): Supporting development and validation of Infectious Disease Dx tests.</title>
        <authorList>
            <person name="Sproer C."/>
            <person name="Gronow S."/>
            <person name="Severitt S."/>
            <person name="Schroder I."/>
            <person name="Tallon L."/>
            <person name="Sadzewicz L."/>
            <person name="Zhao X."/>
            <person name="Boylan J."/>
            <person name="Ott S."/>
            <person name="Bowen H."/>
            <person name="Vavikolanu K."/>
            <person name="Mehta A."/>
            <person name="Aluvathingal J."/>
            <person name="Nadendla S."/>
            <person name="Lowell S."/>
            <person name="Myers T."/>
            <person name="Yan Y."/>
            <person name="Sichtig H."/>
        </authorList>
    </citation>
    <scope>NUCLEOTIDE SEQUENCE [LARGE SCALE GENOMIC DNA]</scope>
    <source>
        <strain evidence="1 2">FDAARGOS_1096</strain>
    </source>
</reference>
<dbReference type="AlphaFoldDB" id="A0A7T9UL39"/>
<sequence length="93" mass="10389">MLYTVPPKGEGAIGQMLWLEGDWFGDGSEVSPEIYLARCPMNRHLLETDQAFFWTKQIYSDQEVYRVVAQPKGLGIHGLQIPIFAHAGLLGAI</sequence>
<evidence type="ECO:0000313" key="1">
    <source>
        <dbReference type="EMBL" id="QQT87845.1"/>
    </source>
</evidence>
<proteinExistence type="predicted"/>
<gene>
    <name evidence="1" type="ORF">I6I53_09225</name>
</gene>
<organism evidence="1 2">
    <name type="scientific">Acinetobacter ursingii</name>
    <dbReference type="NCBI Taxonomy" id="108980"/>
    <lineage>
        <taxon>Bacteria</taxon>
        <taxon>Pseudomonadati</taxon>
        <taxon>Pseudomonadota</taxon>
        <taxon>Gammaproteobacteria</taxon>
        <taxon>Moraxellales</taxon>
        <taxon>Moraxellaceae</taxon>
        <taxon>Acinetobacter</taxon>
    </lineage>
</organism>
<name>A0A7T9UL39_9GAMM</name>
<evidence type="ECO:0000313" key="2">
    <source>
        <dbReference type="Proteomes" id="UP000595320"/>
    </source>
</evidence>
<dbReference type="EMBL" id="CP068176">
    <property type="protein sequence ID" value="QQT87845.1"/>
    <property type="molecule type" value="Genomic_DNA"/>
</dbReference>